<gene>
    <name evidence="11" type="ORF">H4F99_05555</name>
</gene>
<evidence type="ECO:0000256" key="9">
    <source>
        <dbReference type="SAM" id="Phobius"/>
    </source>
</evidence>
<comment type="similarity">
    <text evidence="2">Belongs to the ABC-2 integral membrane protein family.</text>
</comment>
<keyword evidence="8 9" id="KW-0472">Membrane</keyword>
<evidence type="ECO:0000256" key="6">
    <source>
        <dbReference type="ARBA" id="ARBA00022989"/>
    </source>
</evidence>
<dbReference type="GO" id="GO:0015920">
    <property type="term" value="P:lipopolysaccharide transport"/>
    <property type="evidence" value="ECO:0007669"/>
    <property type="project" value="TreeGrafter"/>
</dbReference>
<feature type="transmembrane region" description="Helical" evidence="9">
    <location>
        <begin position="130"/>
        <end position="152"/>
    </location>
</feature>
<keyword evidence="7" id="KW-0762">Sugar transport</keyword>
<keyword evidence="4" id="KW-1003">Cell membrane</keyword>
<dbReference type="GO" id="GO:0140359">
    <property type="term" value="F:ABC-type transporter activity"/>
    <property type="evidence" value="ECO:0007669"/>
    <property type="project" value="InterPro"/>
</dbReference>
<comment type="caution">
    <text evidence="11">The sequence shown here is derived from an EMBL/GenBank/DDBJ whole genome shotgun (WGS) entry which is preliminary data.</text>
</comment>
<dbReference type="GO" id="GO:0015774">
    <property type="term" value="P:polysaccharide transport"/>
    <property type="evidence" value="ECO:0007669"/>
    <property type="project" value="UniProtKB-KW"/>
</dbReference>
<evidence type="ECO:0000256" key="7">
    <source>
        <dbReference type="ARBA" id="ARBA00023047"/>
    </source>
</evidence>
<organism evidence="11 12">
    <name type="scientific">Marilutibacter penaei</name>
    <dbReference type="NCBI Taxonomy" id="2759900"/>
    <lineage>
        <taxon>Bacteria</taxon>
        <taxon>Pseudomonadati</taxon>
        <taxon>Pseudomonadota</taxon>
        <taxon>Gammaproteobacteria</taxon>
        <taxon>Lysobacterales</taxon>
        <taxon>Lysobacteraceae</taxon>
        <taxon>Marilutibacter</taxon>
    </lineage>
</organism>
<proteinExistence type="inferred from homology"/>
<evidence type="ECO:0000259" key="10">
    <source>
        <dbReference type="Pfam" id="PF01061"/>
    </source>
</evidence>
<keyword evidence="12" id="KW-1185">Reference proteome</keyword>
<keyword evidence="7" id="KW-0625">Polysaccharide transport</keyword>
<dbReference type="AlphaFoldDB" id="A0A7W3U311"/>
<feature type="transmembrane region" description="Helical" evidence="9">
    <location>
        <begin position="159"/>
        <end position="185"/>
    </location>
</feature>
<evidence type="ECO:0000256" key="1">
    <source>
        <dbReference type="ARBA" id="ARBA00004651"/>
    </source>
</evidence>
<evidence type="ECO:0000256" key="8">
    <source>
        <dbReference type="ARBA" id="ARBA00023136"/>
    </source>
</evidence>
<evidence type="ECO:0000313" key="12">
    <source>
        <dbReference type="Proteomes" id="UP000552587"/>
    </source>
</evidence>
<dbReference type="Pfam" id="PF01061">
    <property type="entry name" value="ABC2_membrane"/>
    <property type="match status" value="1"/>
</dbReference>
<feature type="transmembrane region" description="Helical" evidence="9">
    <location>
        <begin position="191"/>
        <end position="212"/>
    </location>
</feature>
<dbReference type="EMBL" id="JACHTE010000003">
    <property type="protein sequence ID" value="MBB1087954.1"/>
    <property type="molecule type" value="Genomic_DNA"/>
</dbReference>
<feature type="domain" description="ABC-2 type transporter transmembrane" evidence="10">
    <location>
        <begin position="40"/>
        <end position="239"/>
    </location>
</feature>
<evidence type="ECO:0000313" key="11">
    <source>
        <dbReference type="EMBL" id="MBB1087954.1"/>
    </source>
</evidence>
<keyword evidence="3" id="KW-0813">Transport</keyword>
<keyword evidence="5 9" id="KW-0812">Transmembrane</keyword>
<evidence type="ECO:0000256" key="5">
    <source>
        <dbReference type="ARBA" id="ARBA00022692"/>
    </source>
</evidence>
<evidence type="ECO:0000256" key="3">
    <source>
        <dbReference type="ARBA" id="ARBA00022448"/>
    </source>
</evidence>
<accession>A0A7W3U311</accession>
<name>A0A7W3U311_9GAMM</name>
<reference evidence="11 12" key="1">
    <citation type="submission" date="2020-07" db="EMBL/GenBank/DDBJ databases">
        <authorList>
            <person name="Xu S."/>
            <person name="Li A."/>
        </authorList>
    </citation>
    <scope>NUCLEOTIDE SEQUENCE [LARGE SCALE GENOMIC DNA]</scope>
    <source>
        <strain evidence="11 12">SG-8</strain>
    </source>
</reference>
<feature type="transmembrane region" description="Helical" evidence="9">
    <location>
        <begin position="248"/>
        <end position="269"/>
    </location>
</feature>
<dbReference type="GO" id="GO:0005886">
    <property type="term" value="C:plasma membrane"/>
    <property type="evidence" value="ECO:0007669"/>
    <property type="project" value="UniProtKB-SubCell"/>
</dbReference>
<dbReference type="PANTHER" id="PTHR30413">
    <property type="entry name" value="INNER MEMBRANE TRANSPORT PERMEASE"/>
    <property type="match status" value="1"/>
</dbReference>
<dbReference type="RefSeq" id="WP_182668731.1">
    <property type="nucleotide sequence ID" value="NZ_JACHTE010000003.1"/>
</dbReference>
<feature type="transmembrane region" description="Helical" evidence="9">
    <location>
        <begin position="88"/>
        <end position="110"/>
    </location>
</feature>
<feature type="transmembrane region" description="Helical" evidence="9">
    <location>
        <begin position="55"/>
        <end position="76"/>
    </location>
</feature>
<comment type="subcellular location">
    <subcellularLocation>
        <location evidence="1">Cell membrane</location>
        <topology evidence="1">Multi-pass membrane protein</topology>
    </subcellularLocation>
</comment>
<dbReference type="InterPro" id="IPR013525">
    <property type="entry name" value="ABC2_TM"/>
</dbReference>
<dbReference type="Proteomes" id="UP000552587">
    <property type="component" value="Unassembled WGS sequence"/>
</dbReference>
<protein>
    <submittedName>
        <fullName evidence="11">ABC transporter permease</fullName>
    </submittedName>
</protein>
<sequence length="280" mass="31339">MSEPAAVDSRAGMGRSVYRGAFWLELAASWRSPEFWALSSWLEILAKARKSRFGLLWLLAPSIVYIFGLGSFFAGMQGRSIYQFAAHIALGAMVFRTVISAVINSAGVFSSNVSFIMDGHVRLTDYLMQSLAKALFDMCMYLPATIVAVVMFRDVHWTGLLLAPLSLALIFINGLWMGTIFALIGARFNDLGQLVSNISIFLFLLTPIIWYPEQMPADNFRGQFMRFNPFFHLVTIFRAPILGEPVGLSTLVYVGVMTVVGLVAATFLYRRYARFVPLWI</sequence>
<evidence type="ECO:0000256" key="2">
    <source>
        <dbReference type="ARBA" id="ARBA00007783"/>
    </source>
</evidence>
<evidence type="ECO:0000256" key="4">
    <source>
        <dbReference type="ARBA" id="ARBA00022475"/>
    </source>
</evidence>
<dbReference type="PANTHER" id="PTHR30413:SF10">
    <property type="entry name" value="CAPSULE POLYSACCHARIDE EXPORT INNER-MEMBRANE PROTEIN CTRC"/>
    <property type="match status" value="1"/>
</dbReference>
<keyword evidence="6 9" id="KW-1133">Transmembrane helix</keyword>